<sequence>MGANSTNKSTSERSDARDRTVATNRQARRNYEVLDTWEAGLVLRGGEVKSLRESKVQIAEAFGRFEGGELWLLGLHISPWTTSGSIEASGHDPDRPKKLLLHRAEIRRMNDRVQREGLTLVPLSLYFSNGRAKVELALARGRGHADKRQAIAEREAAREADRSMARHRRR</sequence>
<dbReference type="InterPro" id="IPR000037">
    <property type="entry name" value="SsrA-bd_prot"/>
</dbReference>
<dbReference type="Gene3D" id="2.40.280.10">
    <property type="match status" value="1"/>
</dbReference>
<evidence type="ECO:0008006" key="5">
    <source>
        <dbReference type="Google" id="ProtNLM"/>
    </source>
</evidence>
<dbReference type="HAMAP" id="MF_00023">
    <property type="entry name" value="SmpB"/>
    <property type="match status" value="1"/>
</dbReference>
<keyword evidence="1" id="KW-0963">Cytoplasm</keyword>
<dbReference type="PROSITE" id="PS01317">
    <property type="entry name" value="SSRP"/>
    <property type="match status" value="1"/>
</dbReference>
<evidence type="ECO:0000256" key="3">
    <source>
        <dbReference type="SAM" id="MobiDB-lite"/>
    </source>
</evidence>
<evidence type="ECO:0000256" key="1">
    <source>
        <dbReference type="ARBA" id="ARBA00022490"/>
    </source>
</evidence>
<accession>A0A381S381</accession>
<protein>
    <recommendedName>
        <fullName evidence="5">SsrA-binding protein</fullName>
    </recommendedName>
</protein>
<feature type="compositionally biased region" description="Basic and acidic residues" evidence="3">
    <location>
        <begin position="10"/>
        <end position="20"/>
    </location>
</feature>
<dbReference type="NCBIfam" id="NF003843">
    <property type="entry name" value="PRK05422.1"/>
    <property type="match status" value="1"/>
</dbReference>
<reference evidence="4" key="1">
    <citation type="submission" date="2018-05" db="EMBL/GenBank/DDBJ databases">
        <authorList>
            <person name="Lanie J.A."/>
            <person name="Ng W.-L."/>
            <person name="Kazmierczak K.M."/>
            <person name="Andrzejewski T.M."/>
            <person name="Davidsen T.M."/>
            <person name="Wayne K.J."/>
            <person name="Tettelin H."/>
            <person name="Glass J.I."/>
            <person name="Rusch D."/>
            <person name="Podicherti R."/>
            <person name="Tsui H.-C.T."/>
            <person name="Winkler M.E."/>
        </authorList>
    </citation>
    <scope>NUCLEOTIDE SEQUENCE</scope>
</reference>
<feature type="region of interest" description="Disordered" evidence="3">
    <location>
        <begin position="1"/>
        <end position="24"/>
    </location>
</feature>
<keyword evidence="2" id="KW-0694">RNA-binding</keyword>
<dbReference type="GO" id="GO:0005829">
    <property type="term" value="C:cytosol"/>
    <property type="evidence" value="ECO:0007669"/>
    <property type="project" value="TreeGrafter"/>
</dbReference>
<dbReference type="EMBL" id="UINC01002541">
    <property type="protein sequence ID" value="SUZ97781.1"/>
    <property type="molecule type" value="Genomic_DNA"/>
</dbReference>
<dbReference type="InterPro" id="IPR020081">
    <property type="entry name" value="SsrA-bd_prot_CS"/>
</dbReference>
<evidence type="ECO:0000313" key="4">
    <source>
        <dbReference type="EMBL" id="SUZ97781.1"/>
    </source>
</evidence>
<gene>
    <name evidence="4" type="ORF">METZ01_LOCUS50635</name>
</gene>
<evidence type="ECO:0000256" key="2">
    <source>
        <dbReference type="ARBA" id="ARBA00022884"/>
    </source>
</evidence>
<dbReference type="GO" id="GO:0003723">
    <property type="term" value="F:RNA binding"/>
    <property type="evidence" value="ECO:0007669"/>
    <property type="project" value="UniProtKB-KW"/>
</dbReference>
<dbReference type="PANTHER" id="PTHR30308">
    <property type="entry name" value="TMRNA-BINDING COMPONENT OF TRANS-TRANSLATION TAGGING COMPLEX"/>
    <property type="match status" value="1"/>
</dbReference>
<organism evidence="4">
    <name type="scientific">marine metagenome</name>
    <dbReference type="NCBI Taxonomy" id="408172"/>
    <lineage>
        <taxon>unclassified sequences</taxon>
        <taxon>metagenomes</taxon>
        <taxon>ecological metagenomes</taxon>
    </lineage>
</organism>
<proteinExistence type="inferred from homology"/>
<feature type="region of interest" description="Disordered" evidence="3">
    <location>
        <begin position="148"/>
        <end position="170"/>
    </location>
</feature>
<dbReference type="InterPro" id="IPR023620">
    <property type="entry name" value="SmpB"/>
</dbReference>
<dbReference type="NCBIfam" id="TIGR00086">
    <property type="entry name" value="smpB"/>
    <property type="match status" value="1"/>
</dbReference>
<dbReference type="GO" id="GO:0070930">
    <property type="term" value="P:trans-translation-dependent protein tagging"/>
    <property type="evidence" value="ECO:0007669"/>
    <property type="project" value="TreeGrafter"/>
</dbReference>
<dbReference type="Pfam" id="PF01668">
    <property type="entry name" value="SmpB"/>
    <property type="match status" value="1"/>
</dbReference>
<dbReference type="SUPFAM" id="SSF74982">
    <property type="entry name" value="Small protein B (SmpB)"/>
    <property type="match status" value="1"/>
</dbReference>
<name>A0A381S381_9ZZZZ</name>
<dbReference type="PANTHER" id="PTHR30308:SF2">
    <property type="entry name" value="SSRA-BINDING PROTEIN"/>
    <property type="match status" value="1"/>
</dbReference>
<feature type="compositionally biased region" description="Basic and acidic residues" evidence="3">
    <location>
        <begin position="148"/>
        <end position="164"/>
    </location>
</feature>
<dbReference type="AlphaFoldDB" id="A0A381S381"/>
<dbReference type="CDD" id="cd09294">
    <property type="entry name" value="SmpB"/>
    <property type="match status" value="1"/>
</dbReference>